<name>A0A8J5T749_ZIZPA</name>
<dbReference type="EMBL" id="JAAALK010000283">
    <property type="protein sequence ID" value="KAG8070899.1"/>
    <property type="molecule type" value="Genomic_DNA"/>
</dbReference>
<sequence>MGMIRAATLYDAAAALAALVLAMPSDPAVRSLAAESPPIDARSRSIARRPEQQQKKRLRGRSSSSLSRCTWCPFSDCVPLHHIVSGPAVRQAPVDSNAFRSAAPGTVHPAPFELESSDRPILHLRPFSREVSTMLRRVPGVAARTWSITAGIWTFPAAGADRDGDTEYSAATVSVRTAKLRNPRRIRLITVPPRPSPSRRCLPQIRHAFRVDPDGVVVDTSLAAAGYRPPPLDLSDMIDSPPRAATVPTTNATAVGGHGLR</sequence>
<comment type="caution">
    <text evidence="3">The sequence shown here is derived from an EMBL/GenBank/DDBJ whole genome shotgun (WGS) entry which is preliminary data.</text>
</comment>
<evidence type="ECO:0000313" key="4">
    <source>
        <dbReference type="Proteomes" id="UP000729402"/>
    </source>
</evidence>
<keyword evidence="2" id="KW-0732">Signal</keyword>
<feature type="chain" id="PRO_5035161145" evidence="2">
    <location>
        <begin position="23"/>
        <end position="261"/>
    </location>
</feature>
<feature type="signal peptide" evidence="2">
    <location>
        <begin position="1"/>
        <end position="22"/>
    </location>
</feature>
<reference evidence="3" key="2">
    <citation type="submission" date="2021-02" db="EMBL/GenBank/DDBJ databases">
        <authorList>
            <person name="Kimball J.A."/>
            <person name="Haas M.W."/>
            <person name="Macchietto M."/>
            <person name="Kono T."/>
            <person name="Duquette J."/>
            <person name="Shao M."/>
        </authorList>
    </citation>
    <scope>NUCLEOTIDE SEQUENCE</scope>
    <source>
        <tissue evidence="3">Fresh leaf tissue</tissue>
    </source>
</reference>
<evidence type="ECO:0000256" key="1">
    <source>
        <dbReference type="SAM" id="MobiDB-lite"/>
    </source>
</evidence>
<proteinExistence type="predicted"/>
<reference evidence="3" key="1">
    <citation type="journal article" date="2021" name="bioRxiv">
        <title>Whole Genome Assembly and Annotation of Northern Wild Rice, Zizania palustris L., Supports a Whole Genome Duplication in the Zizania Genus.</title>
        <authorList>
            <person name="Haas M."/>
            <person name="Kono T."/>
            <person name="Macchietto M."/>
            <person name="Millas R."/>
            <person name="McGilp L."/>
            <person name="Shao M."/>
            <person name="Duquette J."/>
            <person name="Hirsch C.N."/>
            <person name="Kimball J."/>
        </authorList>
    </citation>
    <scope>NUCLEOTIDE SEQUENCE</scope>
    <source>
        <tissue evidence="3">Fresh leaf tissue</tissue>
    </source>
</reference>
<accession>A0A8J5T749</accession>
<dbReference type="Proteomes" id="UP000729402">
    <property type="component" value="Unassembled WGS sequence"/>
</dbReference>
<keyword evidence="4" id="KW-1185">Reference proteome</keyword>
<dbReference type="AlphaFoldDB" id="A0A8J5T749"/>
<gene>
    <name evidence="3" type="ORF">GUJ93_ZPchr0006g42297</name>
</gene>
<evidence type="ECO:0000313" key="3">
    <source>
        <dbReference type="EMBL" id="KAG8070899.1"/>
    </source>
</evidence>
<evidence type="ECO:0000256" key="2">
    <source>
        <dbReference type="SAM" id="SignalP"/>
    </source>
</evidence>
<feature type="region of interest" description="Disordered" evidence="1">
    <location>
        <begin position="33"/>
        <end position="68"/>
    </location>
</feature>
<organism evidence="3 4">
    <name type="scientific">Zizania palustris</name>
    <name type="common">Northern wild rice</name>
    <dbReference type="NCBI Taxonomy" id="103762"/>
    <lineage>
        <taxon>Eukaryota</taxon>
        <taxon>Viridiplantae</taxon>
        <taxon>Streptophyta</taxon>
        <taxon>Embryophyta</taxon>
        <taxon>Tracheophyta</taxon>
        <taxon>Spermatophyta</taxon>
        <taxon>Magnoliopsida</taxon>
        <taxon>Liliopsida</taxon>
        <taxon>Poales</taxon>
        <taxon>Poaceae</taxon>
        <taxon>BOP clade</taxon>
        <taxon>Oryzoideae</taxon>
        <taxon>Oryzeae</taxon>
        <taxon>Zizaniinae</taxon>
        <taxon>Zizania</taxon>
    </lineage>
</organism>
<protein>
    <submittedName>
        <fullName evidence="3">Uncharacterized protein</fullName>
    </submittedName>
</protein>